<organism evidence="3">
    <name type="scientific">uncultured Thermomicrobiales bacterium</name>
    <dbReference type="NCBI Taxonomy" id="1645740"/>
    <lineage>
        <taxon>Bacteria</taxon>
        <taxon>Pseudomonadati</taxon>
        <taxon>Thermomicrobiota</taxon>
        <taxon>Thermomicrobia</taxon>
        <taxon>Thermomicrobiales</taxon>
        <taxon>environmental samples</taxon>
    </lineage>
</organism>
<dbReference type="EMBL" id="CADCWN010000382">
    <property type="protein sequence ID" value="CAA9589761.1"/>
    <property type="molecule type" value="Genomic_DNA"/>
</dbReference>
<dbReference type="GO" id="GO:0004177">
    <property type="term" value="F:aminopeptidase activity"/>
    <property type="evidence" value="ECO:0007669"/>
    <property type="project" value="TreeGrafter"/>
</dbReference>
<evidence type="ECO:0000313" key="3">
    <source>
        <dbReference type="EMBL" id="CAA9589761.1"/>
    </source>
</evidence>
<protein>
    <submittedName>
        <fullName evidence="3">Possible hydrolase</fullName>
    </submittedName>
</protein>
<comment type="similarity">
    <text evidence="1">Belongs to the peptidase S58 family.</text>
</comment>
<proteinExistence type="inferred from homology"/>
<dbReference type="Gene3D" id="3.60.70.12">
    <property type="entry name" value="L-amino peptidase D-ALA esterase/amidase"/>
    <property type="match status" value="1"/>
</dbReference>
<dbReference type="SUPFAM" id="SSF56266">
    <property type="entry name" value="DmpA/ArgJ-like"/>
    <property type="match status" value="1"/>
</dbReference>
<sequence>MTMHDDITDVPGVRIGHSTDRAALTGCTVILTEGGAVAAVDVRGAAPGTRETALLAPGRTVDRVHAVLLTGGSAFGLAAADGVMGWLRERGVGFPTAAGAVPIVPAAVLYDLALGEPAHPDATAGRAACDAALTAPAGPLPQGNVGAGTGATIGKLRGPAGAIKSGLGSASARVSLGALGRFTVGAVVAANAVGDVRDPATGAIVGGMRAPGGGWLDSFASLRDGSPAPGNPDPAALPDLTGTSTTLAVIATDAPLDGSSASRLAQNAHDAFARTIWPCHTPFDGDTIFALSTVPGSLDPRALTALSVAAEATLTRAVLRAVERATGAGGLPAAAEWLRDGGTAAGTARR</sequence>
<accession>A0A6J4VWZ1</accession>
<gene>
    <name evidence="3" type="ORF">AVDCRST_MAG18-4741</name>
</gene>
<name>A0A6J4VWZ1_9BACT</name>
<dbReference type="PANTHER" id="PTHR36512:SF3">
    <property type="entry name" value="BLR5678 PROTEIN"/>
    <property type="match status" value="1"/>
</dbReference>
<dbReference type="PANTHER" id="PTHR36512">
    <property type="entry name" value="D-AMINOPEPTIDASE"/>
    <property type="match status" value="1"/>
</dbReference>
<dbReference type="InterPro" id="IPR016117">
    <property type="entry name" value="ArgJ-like_dom_sf"/>
</dbReference>
<dbReference type="CDD" id="cd02252">
    <property type="entry name" value="nylC_like"/>
    <property type="match status" value="1"/>
</dbReference>
<dbReference type="Pfam" id="PF03576">
    <property type="entry name" value="Peptidase_S58"/>
    <property type="match status" value="1"/>
</dbReference>
<evidence type="ECO:0000256" key="1">
    <source>
        <dbReference type="ARBA" id="ARBA00007068"/>
    </source>
</evidence>
<feature type="region of interest" description="Disordered" evidence="2">
    <location>
        <begin position="219"/>
        <end position="239"/>
    </location>
</feature>
<reference evidence="3" key="1">
    <citation type="submission" date="2020-02" db="EMBL/GenBank/DDBJ databases">
        <authorList>
            <person name="Meier V. D."/>
        </authorList>
    </citation>
    <scope>NUCLEOTIDE SEQUENCE</scope>
    <source>
        <strain evidence="3">AVDCRST_MAG18</strain>
    </source>
</reference>
<dbReference type="InterPro" id="IPR005321">
    <property type="entry name" value="Peptidase_S58_DmpA"/>
</dbReference>
<dbReference type="AlphaFoldDB" id="A0A6J4VWZ1"/>
<keyword evidence="3" id="KW-0378">Hydrolase</keyword>
<evidence type="ECO:0000256" key="2">
    <source>
        <dbReference type="SAM" id="MobiDB-lite"/>
    </source>
</evidence>